<keyword evidence="3" id="KW-0067">ATP-binding</keyword>
<dbReference type="PROSITE" id="PS01036">
    <property type="entry name" value="HSP70_3"/>
    <property type="match status" value="1"/>
</dbReference>
<dbReference type="Gene3D" id="3.30.420.40">
    <property type="match status" value="2"/>
</dbReference>
<dbReference type="InterPro" id="IPR013126">
    <property type="entry name" value="Hsp_70_fam"/>
</dbReference>
<gene>
    <name evidence="4" type="ORF">ABC974_12480</name>
</gene>
<dbReference type="Pfam" id="PF00012">
    <property type="entry name" value="HSP70"/>
    <property type="match status" value="1"/>
</dbReference>
<proteinExistence type="inferred from homology"/>
<dbReference type="InterPro" id="IPR043129">
    <property type="entry name" value="ATPase_NBD"/>
</dbReference>
<name>A0ABU9Y3R4_9SPHN</name>
<dbReference type="PRINTS" id="PR00301">
    <property type="entry name" value="HEATSHOCK70"/>
</dbReference>
<evidence type="ECO:0000256" key="3">
    <source>
        <dbReference type="ARBA" id="ARBA00022840"/>
    </source>
</evidence>
<evidence type="ECO:0000313" key="4">
    <source>
        <dbReference type="EMBL" id="MEN2790447.1"/>
    </source>
</evidence>
<dbReference type="Gene3D" id="3.90.640.10">
    <property type="entry name" value="Actin, Chain A, domain 4"/>
    <property type="match status" value="1"/>
</dbReference>
<dbReference type="PROSITE" id="PS00297">
    <property type="entry name" value="HSP70_1"/>
    <property type="match status" value="1"/>
</dbReference>
<evidence type="ECO:0000313" key="5">
    <source>
        <dbReference type="Proteomes" id="UP001419910"/>
    </source>
</evidence>
<keyword evidence="2" id="KW-0547">Nucleotide-binding</keyword>
<dbReference type="EMBL" id="JBDIME010000009">
    <property type="protein sequence ID" value="MEN2790447.1"/>
    <property type="molecule type" value="Genomic_DNA"/>
</dbReference>
<evidence type="ECO:0000256" key="1">
    <source>
        <dbReference type="ARBA" id="ARBA00007381"/>
    </source>
</evidence>
<dbReference type="InterPro" id="IPR018181">
    <property type="entry name" value="Heat_shock_70_CS"/>
</dbReference>
<accession>A0ABU9Y3R4</accession>
<protein>
    <submittedName>
        <fullName evidence="4">Hsp70 family protein</fullName>
    </submittedName>
</protein>
<dbReference type="SUPFAM" id="SSF53067">
    <property type="entry name" value="Actin-like ATPase domain"/>
    <property type="match status" value="2"/>
</dbReference>
<sequence>MYLGIDLGTSNSAIVGNRGGRLELFKAISGEDVLASVVMCDRHGSRYVGKRAYDQLRTAPKGIAARFKRLLGTSTVLPFGPEDGTITPEDASAEVLRQLLKQVRAGTGDAVFEGAIVTVPAAFNQMQSEATIRAAHEAGLEQVGLLQEPIAAALACIERPESRNGLFLVYDLGGGTFDVALVRAIDGAVSIEAHEGINMLGGSDFDRMLIDSTVRPWLAKEFKLPEDWQKNPDYRRLLALATANAEQAKIELSSAREAIIFVSEHDARATDLAGREIFVEVVVTRDDLEALVSDKIDQSIELCRKVIADNGYKSEDIDKIVLIGGPSRMPIVRERVPDELGVATDLDIDPMTAVARGAAIYAESREWTKGEAAGKQSRVRHDAGAAVSYDFEARTTRERARIRVTASGETTGLRVTATASDGRDYGERAVAEGPIYIVQLGDGETRVVMTVVDAEGRRVEDACAELTITRVAAVAAGAPCTSTIAVKVEDGDGTRAINVLEPLLRKGETLPRQGTKALRAGRRLDPGSPEWIDVELFEQAEGVAEPEANLLIGSFRLSGEDLPAYAAPLKPGEQVILHWSVDDSQLIRCSIELPEQGLHLRDHSFYADDLARVDFARHGHEYASQALITADKRLDDLAEAQRGQCAAEIAALRRRVNDQLARLQMVDDADGFRSIAEEARLIRQEISRLRHRPDLRAGILAADLAKVEADSRSLTALLSVEHRAQIAQQYAAAQAALADERFSVAERSIEAMRAILTSMLLQQPEFILGQYRRIREERHAATDIARFDHLVQRGDAAAATRNIGEVRAVIGEMFGILSLGSEPTSDIAALAGLRR</sequence>
<comment type="caution">
    <text evidence="4">The sequence shown here is derived from an EMBL/GenBank/DDBJ whole genome shotgun (WGS) entry which is preliminary data.</text>
</comment>
<organism evidence="4 5">
    <name type="scientific">Sphingomonas oligophenolica</name>
    <dbReference type="NCBI Taxonomy" id="301154"/>
    <lineage>
        <taxon>Bacteria</taxon>
        <taxon>Pseudomonadati</taxon>
        <taxon>Pseudomonadota</taxon>
        <taxon>Alphaproteobacteria</taxon>
        <taxon>Sphingomonadales</taxon>
        <taxon>Sphingomonadaceae</taxon>
        <taxon>Sphingomonas</taxon>
    </lineage>
</organism>
<evidence type="ECO:0000256" key="2">
    <source>
        <dbReference type="ARBA" id="ARBA00022741"/>
    </source>
</evidence>
<keyword evidence="5" id="KW-1185">Reference proteome</keyword>
<reference evidence="4 5" key="1">
    <citation type="submission" date="2024-05" db="EMBL/GenBank/DDBJ databases">
        <authorList>
            <person name="Liu Q."/>
            <person name="Xin Y.-H."/>
        </authorList>
    </citation>
    <scope>NUCLEOTIDE SEQUENCE [LARGE SCALE GENOMIC DNA]</scope>
    <source>
        <strain evidence="4 5">CGMCC 1.10181</strain>
    </source>
</reference>
<dbReference type="CDD" id="cd24029">
    <property type="entry name" value="ASKHA_NBD_HSP70_DnaK_HscA_HscC"/>
    <property type="match status" value="1"/>
</dbReference>
<dbReference type="RefSeq" id="WP_343889340.1">
    <property type="nucleotide sequence ID" value="NZ_BAAAEH010000021.1"/>
</dbReference>
<comment type="similarity">
    <text evidence="1">Belongs to the heat shock protein 70 family.</text>
</comment>
<dbReference type="PANTHER" id="PTHR19375">
    <property type="entry name" value="HEAT SHOCK PROTEIN 70KDA"/>
    <property type="match status" value="1"/>
</dbReference>
<dbReference type="Proteomes" id="UP001419910">
    <property type="component" value="Unassembled WGS sequence"/>
</dbReference>